<evidence type="ECO:0000313" key="1">
    <source>
        <dbReference type="EMBL" id="SEB38673.1"/>
    </source>
</evidence>
<sequence>MWIKTQKNNQIVNSENFDRIGYGKFDGQIAIIALSLKNNAPTGITKNKVELGIYGTMDEATEVLDSLCEHLQDTCFIMPQRKEQCRNE</sequence>
<proteinExistence type="predicted"/>
<gene>
    <name evidence="1" type="ORF">SAMN04489746_0017</name>
</gene>
<evidence type="ECO:0000313" key="2">
    <source>
        <dbReference type="Proteomes" id="UP000183687"/>
    </source>
</evidence>
<organism evidence="1 2">
    <name type="scientific">Atopobium minutum</name>
    <dbReference type="NCBI Taxonomy" id="1381"/>
    <lineage>
        <taxon>Bacteria</taxon>
        <taxon>Bacillati</taxon>
        <taxon>Actinomycetota</taxon>
        <taxon>Coriobacteriia</taxon>
        <taxon>Coriobacteriales</taxon>
        <taxon>Atopobiaceae</taxon>
        <taxon>Atopobium</taxon>
    </lineage>
</organism>
<name>A0AB38A4Y9_9ACTN</name>
<comment type="caution">
    <text evidence="1">The sequence shown here is derived from an EMBL/GenBank/DDBJ whole genome shotgun (WGS) entry which is preliminary data.</text>
</comment>
<reference evidence="1 2" key="1">
    <citation type="submission" date="2016-10" db="EMBL/GenBank/DDBJ databases">
        <authorList>
            <person name="Varghese N."/>
            <person name="Submissions S."/>
        </authorList>
    </citation>
    <scope>NUCLEOTIDE SEQUENCE [LARGE SCALE GENOMIC DNA]</scope>
    <source>
        <strain evidence="1 2">DSM 20586</strain>
    </source>
</reference>
<dbReference type="Proteomes" id="UP000183687">
    <property type="component" value="Unassembled WGS sequence"/>
</dbReference>
<dbReference type="AlphaFoldDB" id="A0AB38A4Y9"/>
<dbReference type="RefSeq" id="WP_057002190.1">
    <property type="nucleotide sequence ID" value="NZ_FNSH01000001.1"/>
</dbReference>
<dbReference type="EMBL" id="FNSH01000001">
    <property type="protein sequence ID" value="SEB38673.1"/>
    <property type="molecule type" value="Genomic_DNA"/>
</dbReference>
<accession>A0AB38A4Y9</accession>
<protein>
    <submittedName>
        <fullName evidence="1">Uncharacterized protein</fullName>
    </submittedName>
</protein>